<keyword evidence="3 5" id="KW-0131">Cell cycle</keyword>
<reference evidence="10 15" key="5">
    <citation type="submission" date="2020-12" db="EMBL/GenBank/DDBJ databases">
        <title>Whole genome sequencing and de novo assembly of Staphylococcus pseudintermedius: a novel pangenome approach to unravel pathogenesis of canine pyoderma.</title>
        <authorList>
            <person name="Ferrer L."/>
            <person name="Perez D."/>
            <person name="Fonticoba R."/>
            <person name="Vines J."/>
            <person name="Fabregas N."/>
            <person name="Madronero S."/>
            <person name="Meroni G."/>
            <person name="Martino P."/>
            <person name="Martinez S."/>
            <person name="Cusco A."/>
            <person name="Migura L."/>
            <person name="Francino O."/>
        </authorList>
    </citation>
    <scope>NUCLEOTIDE SEQUENCE [LARGE SCALE GENOMIC DNA]</scope>
    <source>
        <strain evidence="10 15">HSP080</strain>
    </source>
</reference>
<evidence type="ECO:0000313" key="14">
    <source>
        <dbReference type="Proteomes" id="UP000256409"/>
    </source>
</evidence>
<organism evidence="8 13">
    <name type="scientific">Staphylococcus pseudintermedius</name>
    <dbReference type="NCBI Taxonomy" id="283734"/>
    <lineage>
        <taxon>Bacteria</taxon>
        <taxon>Bacillati</taxon>
        <taxon>Bacillota</taxon>
        <taxon>Bacilli</taxon>
        <taxon>Bacillales</taxon>
        <taxon>Staphylococcaceae</taxon>
        <taxon>Staphylococcus</taxon>
        <taxon>Staphylococcus intermedius group</taxon>
    </lineage>
</organism>
<dbReference type="OrthoDB" id="9815206at2"/>
<dbReference type="Gene3D" id="3.30.110.150">
    <property type="entry name" value="SepF-like protein"/>
    <property type="match status" value="1"/>
</dbReference>
<evidence type="ECO:0000313" key="9">
    <source>
        <dbReference type="EMBL" id="PWZ97500.1"/>
    </source>
</evidence>
<evidence type="ECO:0000313" key="10">
    <source>
        <dbReference type="EMBL" id="QQM97405.1"/>
    </source>
</evidence>
<reference evidence="11" key="2">
    <citation type="journal article" date="2018" name="Vet. Microbiol.">
        <title>Methicillin-resistant staphylococci amongst veterinary personnel, personnel-owned pets, patients and the hospital environment of two small animal veterinary hospitals.</title>
        <authorList>
            <person name="Worthing K.A."/>
            <person name="Brown J."/>
            <person name="Gerber L."/>
            <person name="Abraham S."/>
            <person name="Trott D."/>
            <person name="Norris J.M."/>
        </authorList>
    </citation>
    <scope>NUCLEOTIDE SEQUENCE</scope>
    <source>
        <strain evidence="11">ST496-2</strain>
    </source>
</reference>
<name>A0A166SCW6_STAPS</name>
<evidence type="ECO:0000313" key="11">
    <source>
        <dbReference type="EMBL" id="REA80687.1"/>
    </source>
</evidence>
<comment type="function">
    <text evidence="4 5">Cell division protein that is part of the divisome complex and is recruited early to the Z-ring. Probably stimulates Z-ring formation, perhaps through the cross-linking of FtsZ protofilaments. Its function overlaps with FtsA.</text>
</comment>
<evidence type="ECO:0000256" key="1">
    <source>
        <dbReference type="ARBA" id="ARBA00022618"/>
    </source>
</evidence>
<feature type="compositionally biased region" description="Low complexity" evidence="6">
    <location>
        <begin position="34"/>
        <end position="43"/>
    </location>
</feature>
<evidence type="ECO:0000313" key="8">
    <source>
        <dbReference type="EMBL" id="PWZ73119.1"/>
    </source>
</evidence>
<dbReference type="Proteomes" id="UP000246800">
    <property type="component" value="Unassembled WGS sequence"/>
</dbReference>
<dbReference type="RefSeq" id="WP_014614174.1">
    <property type="nucleotide sequence ID" value="NZ_AP019372.1"/>
</dbReference>
<dbReference type="InterPro" id="IPR007561">
    <property type="entry name" value="Cell_div_SepF/SepF-rel"/>
</dbReference>
<gene>
    <name evidence="5" type="primary">sepF</name>
    <name evidence="8" type="ORF">DD902_11760</name>
    <name evidence="9" type="ORF">DD924_12285</name>
    <name evidence="11" type="ORF">DV961_10085</name>
    <name evidence="7" type="ORF">EGV54_07505</name>
    <name evidence="10" type="ORF">JGZ15_07725</name>
</gene>
<dbReference type="Pfam" id="PF04472">
    <property type="entry name" value="SepF"/>
    <property type="match status" value="1"/>
</dbReference>
<reference evidence="12 13" key="1">
    <citation type="journal article" date="2018" name="Vet. Microbiol.">
        <title>Clonal diversity and geographic distribution of methicillin-resistant Staphylococcus pseudintermedius from Australian animals: Discovery of novel sequence types.</title>
        <authorList>
            <person name="Worthing K.A."/>
            <person name="Abraham S."/>
            <person name="Coombs G.W."/>
            <person name="Pang S."/>
            <person name="Saputra S."/>
            <person name="Jordan D."/>
            <person name="Trott D.J."/>
            <person name="Norris J.M."/>
        </authorList>
    </citation>
    <scope>NUCLEOTIDE SEQUENCE [LARGE SCALE GENOMIC DNA]</scope>
    <source>
        <strain evidence="8 13">ST525 1</strain>
        <strain evidence="9 12">ST71 3</strain>
    </source>
</reference>
<keyword evidence="16" id="KW-1185">Reference proteome</keyword>
<keyword evidence="1 5" id="KW-0132">Cell division</keyword>
<evidence type="ECO:0000313" key="13">
    <source>
        <dbReference type="Proteomes" id="UP000246800"/>
    </source>
</evidence>
<dbReference type="Proteomes" id="UP000256409">
    <property type="component" value="Unassembled WGS sequence"/>
</dbReference>
<dbReference type="eggNOG" id="COG1799">
    <property type="taxonomic scope" value="Bacteria"/>
</dbReference>
<evidence type="ECO:0000256" key="5">
    <source>
        <dbReference type="HAMAP-Rule" id="MF_01197"/>
    </source>
</evidence>
<dbReference type="STRING" id="937773.SPSINT_0888"/>
<dbReference type="PANTHER" id="PTHR35798:SF1">
    <property type="entry name" value="CELL DIVISION PROTEIN SEPF"/>
    <property type="match status" value="1"/>
</dbReference>
<evidence type="ECO:0000313" key="15">
    <source>
        <dbReference type="Proteomes" id="UP000595859"/>
    </source>
</evidence>
<sequence>MAIKDLFNNFFTIEEEEDEDFIQEEERRREREQQQVQQQANKQQSERPRAVQSVPKRQASRSKSSQNDKQLQVAQKQEQGNVVNMSPTQDTYQNGSSKMCLFEPRVFSDTQDIADELKNRRATLVNLQRIDQVSAKRIIDFLSGTVYAIGGDIQRVGADIFLCTPDNVEVAGSITDHIESMENHYK</sequence>
<protein>
    <recommendedName>
        <fullName evidence="5">Cell division protein SepF</fullName>
    </recommendedName>
</protein>
<feature type="compositionally biased region" description="Polar residues" evidence="6">
    <location>
        <begin position="61"/>
        <end position="95"/>
    </location>
</feature>
<feature type="compositionally biased region" description="Basic and acidic residues" evidence="6">
    <location>
        <begin position="24"/>
        <end position="33"/>
    </location>
</feature>
<comment type="similarity">
    <text evidence="5">Belongs to the SepF family.</text>
</comment>
<dbReference type="GO" id="GO:0005737">
    <property type="term" value="C:cytoplasm"/>
    <property type="evidence" value="ECO:0007669"/>
    <property type="project" value="UniProtKB-SubCell"/>
</dbReference>
<dbReference type="Proteomes" id="UP000595859">
    <property type="component" value="Chromosome"/>
</dbReference>
<dbReference type="EMBL" id="CP066884">
    <property type="protein sequence ID" value="QQM97405.1"/>
    <property type="molecule type" value="Genomic_DNA"/>
</dbReference>
<dbReference type="HAMAP" id="MF_01197">
    <property type="entry name" value="SepF"/>
    <property type="match status" value="1"/>
</dbReference>
<evidence type="ECO:0000256" key="6">
    <source>
        <dbReference type="SAM" id="MobiDB-lite"/>
    </source>
</evidence>
<evidence type="ECO:0000313" key="16">
    <source>
        <dbReference type="Proteomes" id="UP000600220"/>
    </source>
</evidence>
<dbReference type="PANTHER" id="PTHR35798">
    <property type="entry name" value="CELL DIVISION PROTEIN SEPF"/>
    <property type="match status" value="1"/>
</dbReference>
<evidence type="ECO:0000256" key="2">
    <source>
        <dbReference type="ARBA" id="ARBA00023210"/>
    </source>
</evidence>
<dbReference type="GeneID" id="93824952"/>
<dbReference type="EMBL" id="QEIV01001210">
    <property type="protein sequence ID" value="PWZ97500.1"/>
    <property type="molecule type" value="Genomic_DNA"/>
</dbReference>
<dbReference type="EMBL" id="QEIT01000081">
    <property type="protein sequence ID" value="PWZ73119.1"/>
    <property type="molecule type" value="Genomic_DNA"/>
</dbReference>
<evidence type="ECO:0000256" key="4">
    <source>
        <dbReference type="ARBA" id="ARBA00044936"/>
    </source>
</evidence>
<dbReference type="InterPro" id="IPR038594">
    <property type="entry name" value="SepF-like_sf"/>
</dbReference>
<dbReference type="EMBL" id="QQPC01000070">
    <property type="protein sequence ID" value="REA80687.1"/>
    <property type="molecule type" value="Genomic_DNA"/>
</dbReference>
<feature type="region of interest" description="Disordered" evidence="6">
    <location>
        <begin position="16"/>
        <end position="95"/>
    </location>
</feature>
<comment type="subcellular location">
    <subcellularLocation>
        <location evidence="5">Cytoplasm</location>
    </subcellularLocation>
    <text evidence="5">Localizes to the division site, in a FtsZ-dependent manner.</text>
</comment>
<dbReference type="AlphaFoldDB" id="A0A166SCW6"/>
<comment type="subunit">
    <text evidence="5">Homodimer. Interacts with FtsZ.</text>
</comment>
<evidence type="ECO:0000313" key="7">
    <source>
        <dbReference type="EMBL" id="EGQ4384939.1"/>
    </source>
</evidence>
<dbReference type="Proteomes" id="UP000246351">
    <property type="component" value="Unassembled WGS sequence"/>
</dbReference>
<keyword evidence="2 5" id="KW-0717">Septation</keyword>
<evidence type="ECO:0000313" key="12">
    <source>
        <dbReference type="Proteomes" id="UP000246351"/>
    </source>
</evidence>
<evidence type="ECO:0000256" key="3">
    <source>
        <dbReference type="ARBA" id="ARBA00023306"/>
    </source>
</evidence>
<reference evidence="14" key="3">
    <citation type="journal article" date="2018" name="Vet. Microbiol.">
        <title>Molecular epidemiology of methicillin-resistant staphylococci amongst veterinary personnel, personnel-owned pets, patients and the hospital environment of two companion animal veterinary hospitals.</title>
        <authorList>
            <person name="Worthing K.A."/>
            <person name="Brown J."/>
            <person name="Gerber L."/>
            <person name="Abraham S."/>
            <person name="Trott D."/>
            <person name="Norris J.M."/>
        </authorList>
    </citation>
    <scope>NUCLEOTIDE SEQUENCE [LARGE SCALE GENOMIC DNA]</scope>
    <source>
        <strain evidence="14">ST496-2</strain>
    </source>
</reference>
<dbReference type="GO" id="GO:0043093">
    <property type="term" value="P:FtsZ-dependent cytokinesis"/>
    <property type="evidence" value="ECO:0007669"/>
    <property type="project" value="UniProtKB-UniRule"/>
</dbReference>
<dbReference type="Proteomes" id="UP000600220">
    <property type="component" value="Unassembled WGS sequence"/>
</dbReference>
<dbReference type="InterPro" id="IPR023052">
    <property type="entry name" value="Cell_div_SepF"/>
</dbReference>
<dbReference type="OMA" id="ASERHYQ"/>
<dbReference type="EMBL" id="AAXKXX010000009">
    <property type="protein sequence ID" value="EGQ4384939.1"/>
    <property type="molecule type" value="Genomic_DNA"/>
</dbReference>
<dbReference type="GO" id="GO:0000917">
    <property type="term" value="P:division septum assembly"/>
    <property type="evidence" value="ECO:0007669"/>
    <property type="project" value="UniProtKB-KW"/>
</dbReference>
<keyword evidence="5" id="KW-0963">Cytoplasm</keyword>
<proteinExistence type="inferred from homology"/>
<reference evidence="7 16" key="4">
    <citation type="submission" date="2018-11" db="EMBL/GenBank/DDBJ databases">
        <authorList>
            <consortium name="Veterinary Laboratory Investigation and Response Network"/>
        </authorList>
    </citation>
    <scope>NUCLEOTIDE SEQUENCE [LARGE SCALE GENOMIC DNA]</scope>
    <source>
        <strain evidence="7 16">SPSE-18-VL-LA-PA-Ryan-0021</strain>
    </source>
</reference>
<accession>A0A166SCW6</accession>